<evidence type="ECO:0000256" key="1">
    <source>
        <dbReference type="ARBA" id="ARBA00022801"/>
    </source>
</evidence>
<accession>A0A2K3PGD2</accession>
<reference evidence="2 3" key="1">
    <citation type="journal article" date="2014" name="Am. J. Bot.">
        <title>Genome assembly and annotation for red clover (Trifolium pratense; Fabaceae).</title>
        <authorList>
            <person name="Istvanek J."/>
            <person name="Jaros M."/>
            <person name="Krenek A."/>
            <person name="Repkova J."/>
        </authorList>
    </citation>
    <scope>NUCLEOTIDE SEQUENCE [LARGE SCALE GENOMIC DNA]</scope>
    <source>
        <strain evidence="3">cv. Tatra</strain>
        <tissue evidence="2">Young leaves</tissue>
    </source>
</reference>
<evidence type="ECO:0000313" key="3">
    <source>
        <dbReference type="Proteomes" id="UP000236291"/>
    </source>
</evidence>
<organism evidence="2 3">
    <name type="scientific">Trifolium pratense</name>
    <name type="common">Red clover</name>
    <dbReference type="NCBI Taxonomy" id="57577"/>
    <lineage>
        <taxon>Eukaryota</taxon>
        <taxon>Viridiplantae</taxon>
        <taxon>Streptophyta</taxon>
        <taxon>Embryophyta</taxon>
        <taxon>Tracheophyta</taxon>
        <taxon>Spermatophyta</taxon>
        <taxon>Magnoliopsida</taxon>
        <taxon>eudicotyledons</taxon>
        <taxon>Gunneridae</taxon>
        <taxon>Pentapetalae</taxon>
        <taxon>rosids</taxon>
        <taxon>fabids</taxon>
        <taxon>Fabales</taxon>
        <taxon>Fabaceae</taxon>
        <taxon>Papilionoideae</taxon>
        <taxon>50 kb inversion clade</taxon>
        <taxon>NPAAA clade</taxon>
        <taxon>Hologalegina</taxon>
        <taxon>IRL clade</taxon>
        <taxon>Trifolieae</taxon>
        <taxon>Trifolium</taxon>
    </lineage>
</organism>
<dbReference type="AlphaFoldDB" id="A0A2K3PGD2"/>
<name>A0A2K3PGD2_TRIPR</name>
<gene>
    <name evidence="2" type="ORF">L195_g011021</name>
</gene>
<dbReference type="Pfam" id="PF02089">
    <property type="entry name" value="Palm_thioest"/>
    <property type="match status" value="1"/>
</dbReference>
<dbReference type="InterPro" id="IPR029058">
    <property type="entry name" value="AB_hydrolase_fold"/>
</dbReference>
<comment type="caution">
    <text evidence="2">The sequence shown here is derived from an EMBL/GenBank/DDBJ whole genome shotgun (WGS) entry which is preliminary data.</text>
</comment>
<dbReference type="Gene3D" id="3.40.50.1820">
    <property type="entry name" value="alpha/beta hydrolase"/>
    <property type="match status" value="1"/>
</dbReference>
<dbReference type="PANTHER" id="PTHR11247">
    <property type="entry name" value="PALMITOYL-PROTEIN THIOESTERASE/DOLICHYLDIPHOSPHATASE 1"/>
    <property type="match status" value="1"/>
</dbReference>
<protein>
    <submittedName>
        <fullName evidence="2">Palmitoyl-protein thioesterase 1-like</fullName>
    </submittedName>
</protein>
<sequence>MNCGKEFKFVTDDVAAASSSSFFSHLLLLHLPNFIFRIGNQCSGVKSFTEELITYSGVQGFCVEVGNGTSDSWFMPMLKQADIVCHKVKKMKELKGGYNIVGISQGTLIGRGVVEFCDGGPPVRI</sequence>
<dbReference type="SUPFAM" id="SSF53474">
    <property type="entry name" value="alpha/beta-Hydrolases"/>
    <property type="match status" value="1"/>
</dbReference>
<proteinExistence type="predicted"/>
<reference evidence="2 3" key="2">
    <citation type="journal article" date="2017" name="Front. Plant Sci.">
        <title>Gene Classification and Mining of Molecular Markers Useful in Red Clover (Trifolium pratense) Breeding.</title>
        <authorList>
            <person name="Istvanek J."/>
            <person name="Dluhosova J."/>
            <person name="Dluhos P."/>
            <person name="Patkova L."/>
            <person name="Nedelnik J."/>
            <person name="Repkova J."/>
        </authorList>
    </citation>
    <scope>NUCLEOTIDE SEQUENCE [LARGE SCALE GENOMIC DNA]</scope>
    <source>
        <strain evidence="3">cv. Tatra</strain>
        <tissue evidence="2">Young leaves</tissue>
    </source>
</reference>
<keyword evidence="1" id="KW-0378">Hydrolase</keyword>
<dbReference type="STRING" id="57577.A0A2K3PGD2"/>
<dbReference type="GO" id="GO:0016790">
    <property type="term" value="F:thiolester hydrolase activity"/>
    <property type="evidence" value="ECO:0007669"/>
    <property type="project" value="TreeGrafter"/>
</dbReference>
<dbReference type="Proteomes" id="UP000236291">
    <property type="component" value="Unassembled WGS sequence"/>
</dbReference>
<dbReference type="EMBL" id="ASHM01006775">
    <property type="protein sequence ID" value="PNY14341.1"/>
    <property type="molecule type" value="Genomic_DNA"/>
</dbReference>
<dbReference type="PANTHER" id="PTHR11247:SF8">
    <property type="entry name" value="PALMITOYL-PROTEIN THIOESTERASE 1"/>
    <property type="match status" value="1"/>
</dbReference>
<evidence type="ECO:0000313" key="2">
    <source>
        <dbReference type="EMBL" id="PNY14341.1"/>
    </source>
</evidence>